<keyword evidence="6" id="KW-0732">Signal</keyword>
<dbReference type="AlphaFoldDB" id="A0A8R1HTH7"/>
<dbReference type="GO" id="GO:0005576">
    <property type="term" value="C:extracellular region"/>
    <property type="evidence" value="ECO:0007669"/>
    <property type="project" value="UniProtKB-SubCell"/>
</dbReference>
<keyword evidence="8" id="KW-1185">Reference proteome</keyword>
<reference evidence="8" key="1">
    <citation type="submission" date="2010-08" db="EMBL/GenBank/DDBJ databases">
        <authorList>
            <consortium name="Caenorhabditis japonica Sequencing Consortium"/>
            <person name="Wilson R.K."/>
        </authorList>
    </citation>
    <scope>NUCLEOTIDE SEQUENCE [LARGE SCALE GENOMIC DNA]</scope>
    <source>
        <strain evidence="8">DF5081</strain>
    </source>
</reference>
<feature type="signal peptide" evidence="6">
    <location>
        <begin position="1"/>
        <end position="17"/>
    </location>
</feature>
<keyword evidence="3" id="KW-0204">Cytolysis</keyword>
<dbReference type="PANTHER" id="PTHR45742">
    <property type="entry name" value="COMPLEMENT COMPONENT C6"/>
    <property type="match status" value="1"/>
</dbReference>
<accession>A0A8R1HTH7</accession>
<keyword evidence="5" id="KW-0175">Coiled coil</keyword>
<proteinExistence type="predicted"/>
<evidence type="ECO:0000256" key="6">
    <source>
        <dbReference type="SAM" id="SignalP"/>
    </source>
</evidence>
<dbReference type="GO" id="GO:0031640">
    <property type="term" value="P:killing of cells of another organism"/>
    <property type="evidence" value="ECO:0007669"/>
    <property type="project" value="UniProtKB-KW"/>
</dbReference>
<evidence type="ECO:0000256" key="5">
    <source>
        <dbReference type="SAM" id="Coils"/>
    </source>
</evidence>
<feature type="coiled-coil region" evidence="5">
    <location>
        <begin position="580"/>
        <end position="607"/>
    </location>
</feature>
<keyword evidence="4" id="KW-1015">Disulfide bond</keyword>
<dbReference type="SUPFAM" id="SSF82895">
    <property type="entry name" value="TSP-1 type 1 repeat"/>
    <property type="match status" value="1"/>
</dbReference>
<dbReference type="EnsemblMetazoa" id="CJA08197.1">
    <property type="protein sequence ID" value="CJA08197.1"/>
    <property type="gene ID" value="WBGene00127400"/>
</dbReference>
<dbReference type="Proteomes" id="UP000005237">
    <property type="component" value="Unassembled WGS sequence"/>
</dbReference>
<dbReference type="InterPro" id="IPR036383">
    <property type="entry name" value="TSP1_rpt_sf"/>
</dbReference>
<reference evidence="7" key="2">
    <citation type="submission" date="2022-06" db="UniProtKB">
        <authorList>
            <consortium name="EnsemblMetazoa"/>
        </authorList>
    </citation>
    <scope>IDENTIFICATION</scope>
    <source>
        <strain evidence="7">DF5081</strain>
    </source>
</reference>
<dbReference type="InterPro" id="IPR000884">
    <property type="entry name" value="TSP1_rpt"/>
</dbReference>
<evidence type="ECO:0000256" key="3">
    <source>
        <dbReference type="ARBA" id="ARBA00022852"/>
    </source>
</evidence>
<evidence type="ECO:0000256" key="4">
    <source>
        <dbReference type="ARBA" id="ARBA00023157"/>
    </source>
</evidence>
<name>A0A8R1HTH7_CAEJA</name>
<feature type="chain" id="PRO_5035930689" evidence="6">
    <location>
        <begin position="18"/>
        <end position="796"/>
    </location>
</feature>
<protein>
    <submittedName>
        <fullName evidence="7">Uncharacterized protein</fullName>
    </submittedName>
</protein>
<organism evidence="7 8">
    <name type="scientific">Caenorhabditis japonica</name>
    <dbReference type="NCBI Taxonomy" id="281687"/>
    <lineage>
        <taxon>Eukaryota</taxon>
        <taxon>Metazoa</taxon>
        <taxon>Ecdysozoa</taxon>
        <taxon>Nematoda</taxon>
        <taxon>Chromadorea</taxon>
        <taxon>Rhabditida</taxon>
        <taxon>Rhabditina</taxon>
        <taxon>Rhabditomorpha</taxon>
        <taxon>Rhabditoidea</taxon>
        <taxon>Rhabditidae</taxon>
        <taxon>Peloderinae</taxon>
        <taxon>Caenorhabditis</taxon>
    </lineage>
</organism>
<dbReference type="PROSITE" id="PS50092">
    <property type="entry name" value="TSP1"/>
    <property type="match status" value="1"/>
</dbReference>
<dbReference type="SMART" id="SM00209">
    <property type="entry name" value="TSP1"/>
    <property type="match status" value="2"/>
</dbReference>
<evidence type="ECO:0000313" key="7">
    <source>
        <dbReference type="EnsemblMetazoa" id="CJA08197.1"/>
    </source>
</evidence>
<comment type="subcellular location">
    <subcellularLocation>
        <location evidence="1">Secreted</location>
    </subcellularLocation>
</comment>
<keyword evidence="2" id="KW-0964">Secreted</keyword>
<evidence type="ECO:0000313" key="8">
    <source>
        <dbReference type="Proteomes" id="UP000005237"/>
    </source>
</evidence>
<sequence>MWLLFLLSIACWTSVASQQYEPFMGSSWSMWSPWSFCSNNVMIRVRACSTVRGYKCIGNNKEFQSCNSPPKRNNFDYEDPEASDREMAMKQLYQDYEPEIPDEVRHPQTRGNRNFHLISPTTRPLLVPQPPTPPASTFLPSDHFSVMNRGGTGVGMESEEFMYDDETTAMRKIPEPKPTNPSETTFDFEKYPKSTLKHTSTVSSTTIVMTTETTTTPTTTTATTTEPTTTTIEEEIVEITEEPTPQTVTPYHSKSVSKIVNHEAFMPPEEVGFHGKYTLEEPLPEVSQPTFAAPPGTTVMEEPTTEDPVLPSSFPIVADSARSVAEEEIVEPESDGSTHSVGSYSIGKEPVWEEEPEPLATVSSTGTFAETETESLPTNSVPRFSISPSTRRLGEVRRAPSTVKTHIEMSMSMLPFIPTTVQDNTATVTAATTEKPTPEPIVVAEHGPSKQYPKIALITSQQNVQHFPKMMNEQRAEVRPRTRIGSVDIEEPTSTTKKPSKVTVEITNKTLKKKRKNRRLKKLNRLGKIRTVAVLPTELTIPEATEPFEKPMPTPAKFELAEDKFLTPKAPRPTWASEKDRRVFEENRELEARIAALRNKVERNRQIIATMQIPDDVKVQPTNSAPNEKKSNEVMLEGDTARALSWMINDMERLVDGANEKASTDVVDRLPVEKVGEEMDEDSSTTTVSPFPFPIPENGFALIRSKRSAKTGTMDKKVLWSSWSEWTECQCGKQSRKRKCLKQLGSKYSYNDHTFIPNEITDTDSMISEVSDNRVKRSVKCLPDQIEERLCYSSRC</sequence>
<evidence type="ECO:0000256" key="1">
    <source>
        <dbReference type="ARBA" id="ARBA00004613"/>
    </source>
</evidence>
<dbReference type="PANTHER" id="PTHR45742:SF8">
    <property type="entry name" value="FLOCCULATION PROTEIN FLO11"/>
    <property type="match status" value="1"/>
</dbReference>
<dbReference type="Pfam" id="PF00090">
    <property type="entry name" value="TSP_1"/>
    <property type="match status" value="2"/>
</dbReference>
<evidence type="ECO:0000256" key="2">
    <source>
        <dbReference type="ARBA" id="ARBA00022525"/>
    </source>
</evidence>